<protein>
    <recommendedName>
        <fullName evidence="7">BHLH domain-containing protein</fullName>
    </recommendedName>
</protein>
<proteinExistence type="inferred from homology"/>
<feature type="domain" description="BHLH" evidence="7">
    <location>
        <begin position="149"/>
        <end position="198"/>
    </location>
</feature>
<comment type="similarity">
    <text evidence="2">Belongs to the bHLH protein family.</text>
</comment>
<comment type="subcellular location">
    <subcellularLocation>
        <location evidence="1">Nucleus</location>
    </subcellularLocation>
</comment>
<name>A0A843VSU3_COLES</name>
<evidence type="ECO:0000256" key="1">
    <source>
        <dbReference type="ARBA" id="ARBA00004123"/>
    </source>
</evidence>
<evidence type="ECO:0000256" key="5">
    <source>
        <dbReference type="ARBA" id="ARBA00023163"/>
    </source>
</evidence>
<evidence type="ECO:0000256" key="6">
    <source>
        <dbReference type="ARBA" id="ARBA00023242"/>
    </source>
</evidence>
<dbReference type="InterPro" id="IPR036638">
    <property type="entry name" value="HLH_DNA-bd_sf"/>
</dbReference>
<dbReference type="PANTHER" id="PTHR45914:SF54">
    <property type="entry name" value="OS08G0471401 PROTEIN"/>
    <property type="match status" value="1"/>
</dbReference>
<dbReference type="Pfam" id="PF00010">
    <property type="entry name" value="HLH"/>
    <property type="match status" value="1"/>
</dbReference>
<evidence type="ECO:0000259" key="7">
    <source>
        <dbReference type="PROSITE" id="PS50888"/>
    </source>
</evidence>
<evidence type="ECO:0000256" key="2">
    <source>
        <dbReference type="ARBA" id="ARBA00005510"/>
    </source>
</evidence>
<evidence type="ECO:0000313" key="8">
    <source>
        <dbReference type="EMBL" id="MQL96600.1"/>
    </source>
</evidence>
<dbReference type="SUPFAM" id="SSF47459">
    <property type="entry name" value="HLH, helix-loop-helix DNA-binding domain"/>
    <property type="match status" value="1"/>
</dbReference>
<accession>A0A843VSU3</accession>
<dbReference type="GO" id="GO:0003700">
    <property type="term" value="F:DNA-binding transcription factor activity"/>
    <property type="evidence" value="ECO:0007669"/>
    <property type="project" value="InterPro"/>
</dbReference>
<keyword evidence="5" id="KW-0804">Transcription</keyword>
<keyword evidence="9" id="KW-1185">Reference proteome</keyword>
<evidence type="ECO:0000256" key="4">
    <source>
        <dbReference type="ARBA" id="ARBA00023125"/>
    </source>
</evidence>
<dbReference type="SMART" id="SM00353">
    <property type="entry name" value="HLH"/>
    <property type="match status" value="1"/>
</dbReference>
<dbReference type="GO" id="GO:0005634">
    <property type="term" value="C:nucleus"/>
    <property type="evidence" value="ECO:0007669"/>
    <property type="project" value="UniProtKB-SubCell"/>
</dbReference>
<dbReference type="SMR" id="A0A843VSU3"/>
<dbReference type="GO" id="GO:0046983">
    <property type="term" value="F:protein dimerization activity"/>
    <property type="evidence" value="ECO:0007669"/>
    <property type="project" value="InterPro"/>
</dbReference>
<keyword evidence="4" id="KW-0238">DNA-binding</keyword>
<evidence type="ECO:0000256" key="3">
    <source>
        <dbReference type="ARBA" id="ARBA00023015"/>
    </source>
</evidence>
<keyword evidence="6" id="KW-0539">Nucleus</keyword>
<comment type="caution">
    <text evidence="8">The sequence shown here is derived from an EMBL/GenBank/DDBJ whole genome shotgun (WGS) entry which is preliminary data.</text>
</comment>
<dbReference type="PROSITE" id="PS50888">
    <property type="entry name" value="BHLH"/>
    <property type="match status" value="1"/>
</dbReference>
<dbReference type="FunFam" id="4.10.280.10:FF:000053">
    <property type="entry name" value="BHLH transcription factor"/>
    <property type="match status" value="1"/>
</dbReference>
<dbReference type="EMBL" id="NMUH01001934">
    <property type="protein sequence ID" value="MQL96600.1"/>
    <property type="molecule type" value="Genomic_DNA"/>
</dbReference>
<dbReference type="Proteomes" id="UP000652761">
    <property type="component" value="Unassembled WGS sequence"/>
</dbReference>
<dbReference type="PANTHER" id="PTHR45914">
    <property type="entry name" value="TRANSCRIPTION FACTOR HEC3-RELATED"/>
    <property type="match status" value="1"/>
</dbReference>
<dbReference type="Gene3D" id="4.10.280.10">
    <property type="entry name" value="Helix-loop-helix DNA-binding domain"/>
    <property type="match status" value="1"/>
</dbReference>
<dbReference type="InterPro" id="IPR011598">
    <property type="entry name" value="bHLH_dom"/>
</dbReference>
<gene>
    <name evidence="8" type="ORF">Taro_029274</name>
</gene>
<organism evidence="8 9">
    <name type="scientific">Colocasia esculenta</name>
    <name type="common">Wild taro</name>
    <name type="synonym">Arum esculentum</name>
    <dbReference type="NCBI Taxonomy" id="4460"/>
    <lineage>
        <taxon>Eukaryota</taxon>
        <taxon>Viridiplantae</taxon>
        <taxon>Streptophyta</taxon>
        <taxon>Embryophyta</taxon>
        <taxon>Tracheophyta</taxon>
        <taxon>Spermatophyta</taxon>
        <taxon>Magnoliopsida</taxon>
        <taxon>Liliopsida</taxon>
        <taxon>Araceae</taxon>
        <taxon>Aroideae</taxon>
        <taxon>Colocasieae</taxon>
        <taxon>Colocasia</taxon>
    </lineage>
</organism>
<dbReference type="OrthoDB" id="2017571at2759"/>
<keyword evidence="3" id="KW-0805">Transcription regulation</keyword>
<reference evidence="8" key="1">
    <citation type="submission" date="2017-07" db="EMBL/GenBank/DDBJ databases">
        <title>Taro Niue Genome Assembly and Annotation.</title>
        <authorList>
            <person name="Atibalentja N."/>
            <person name="Keating K."/>
            <person name="Fields C.J."/>
        </authorList>
    </citation>
    <scope>NUCLEOTIDE SEQUENCE</scope>
    <source>
        <strain evidence="8">Niue_2</strain>
        <tissue evidence="8">Leaf</tissue>
    </source>
</reference>
<dbReference type="InterPro" id="IPR045843">
    <property type="entry name" value="IND-like"/>
</dbReference>
<sequence length="253" mass="27288">MEAQMELEAMMIQLEKLQDFPFGDTLPASVMSEPPTGASHLPPHMIDTLLTSPTIASTSICAPPSRAMSLNKMALLQDDLMASAVQYPNCSSTTTACSHGGELAHEARPLRRGRRSTAMREVAFRMAAMRPVHVDPESVRPPRRRNVRISKDPQSVAARHRRERISERIRILQRLVPGGTKMDTASMLDEAIHYVKFLKTQVRSLEMVAATSGRANAGFGLGPGLGFSFGLPRSPAVAVSGGAFSCSSGSSSS</sequence>
<dbReference type="AlphaFoldDB" id="A0A843VSU3"/>
<dbReference type="GO" id="GO:0003677">
    <property type="term" value="F:DNA binding"/>
    <property type="evidence" value="ECO:0007669"/>
    <property type="project" value="UniProtKB-KW"/>
</dbReference>
<evidence type="ECO:0000313" key="9">
    <source>
        <dbReference type="Proteomes" id="UP000652761"/>
    </source>
</evidence>